<dbReference type="InterPro" id="IPR011250">
    <property type="entry name" value="OMP/PagP_B-barrel"/>
</dbReference>
<feature type="signal peptide" evidence="2">
    <location>
        <begin position="1"/>
        <end position="24"/>
    </location>
</feature>
<accession>A0A1H8VKQ4</accession>
<evidence type="ECO:0000259" key="3">
    <source>
        <dbReference type="Pfam" id="PF13505"/>
    </source>
</evidence>
<feature type="domain" description="Outer membrane protein beta-barrel" evidence="3">
    <location>
        <begin position="11"/>
        <end position="184"/>
    </location>
</feature>
<dbReference type="AlphaFoldDB" id="A0A1H8VKQ4"/>
<keyword evidence="1 2" id="KW-0732">Signal</keyword>
<dbReference type="RefSeq" id="WP_091646215.1">
    <property type="nucleotide sequence ID" value="NZ_FOEG01000013.1"/>
</dbReference>
<evidence type="ECO:0000313" key="4">
    <source>
        <dbReference type="EMBL" id="SEP16001.1"/>
    </source>
</evidence>
<dbReference type="STRING" id="406100.SAMN04488052_11346"/>
<dbReference type="SUPFAM" id="SSF56925">
    <property type="entry name" value="OMPA-like"/>
    <property type="match status" value="1"/>
</dbReference>
<dbReference type="Proteomes" id="UP000199657">
    <property type="component" value="Unassembled WGS sequence"/>
</dbReference>
<evidence type="ECO:0000256" key="2">
    <source>
        <dbReference type="SAM" id="SignalP"/>
    </source>
</evidence>
<name>A0A1H8VKQ4_9GAMM</name>
<evidence type="ECO:0000256" key="1">
    <source>
        <dbReference type="ARBA" id="ARBA00022729"/>
    </source>
</evidence>
<gene>
    <name evidence="4" type="ORF">SAMN04488052_11346</name>
</gene>
<sequence length="205" mass="21937">MTRRLPAIATAVALLAWGAAPAFAWDGGYAGLGMGYGSSVVETDGRFGGDSLGLDLGASGALLTGYGGYGWSRGGLYLGGEANYGLSALSGSMRLNDSRLDVDTREGWGFTGVMGGLLNQDTLLYGRAGYQQRKYDLSLPGFREQDWLDGLRIGAGAEFRVSGHSSIRFEYNQVWYGEERAGSGGNAVDYQPRERWFEAGGVLRF</sequence>
<proteinExistence type="predicted"/>
<dbReference type="OrthoDB" id="5636097at2"/>
<organism evidence="4 5">
    <name type="scientific">Aquisalimonas asiatica</name>
    <dbReference type="NCBI Taxonomy" id="406100"/>
    <lineage>
        <taxon>Bacteria</taxon>
        <taxon>Pseudomonadati</taxon>
        <taxon>Pseudomonadota</taxon>
        <taxon>Gammaproteobacteria</taxon>
        <taxon>Chromatiales</taxon>
        <taxon>Ectothiorhodospiraceae</taxon>
        <taxon>Aquisalimonas</taxon>
    </lineage>
</organism>
<feature type="chain" id="PRO_5011537129" evidence="2">
    <location>
        <begin position="25"/>
        <end position="205"/>
    </location>
</feature>
<keyword evidence="5" id="KW-1185">Reference proteome</keyword>
<dbReference type="Pfam" id="PF13505">
    <property type="entry name" value="OMP_b-brl"/>
    <property type="match status" value="1"/>
</dbReference>
<protein>
    <submittedName>
        <fullName evidence="4">Outer membrane protein beta-barrel domain-containing protein</fullName>
    </submittedName>
</protein>
<dbReference type="InterPro" id="IPR027385">
    <property type="entry name" value="Beta-barrel_OMP"/>
</dbReference>
<evidence type="ECO:0000313" key="5">
    <source>
        <dbReference type="Proteomes" id="UP000199657"/>
    </source>
</evidence>
<reference evidence="4 5" key="1">
    <citation type="submission" date="2016-10" db="EMBL/GenBank/DDBJ databases">
        <authorList>
            <person name="de Groot N.N."/>
        </authorList>
    </citation>
    <scope>NUCLEOTIDE SEQUENCE [LARGE SCALE GENOMIC DNA]</scope>
    <source>
        <strain evidence="4 5">CGMCC 1.6291</strain>
    </source>
</reference>
<dbReference type="EMBL" id="FOEG01000013">
    <property type="protein sequence ID" value="SEP16001.1"/>
    <property type="molecule type" value="Genomic_DNA"/>
</dbReference>